<evidence type="ECO:0000256" key="2">
    <source>
        <dbReference type="ARBA" id="ARBA00010735"/>
    </source>
</evidence>
<dbReference type="Pfam" id="PF03591">
    <property type="entry name" value="AzlC"/>
    <property type="match status" value="1"/>
</dbReference>
<evidence type="ECO:0000256" key="5">
    <source>
        <dbReference type="ARBA" id="ARBA00022692"/>
    </source>
</evidence>
<dbReference type="KEGG" id="acg:AWM71_01340"/>
<comment type="caution">
    <text evidence="9">The sequence shown here is derived from an EMBL/GenBank/DDBJ whole genome shotgun (WGS) entry which is preliminary data.</text>
</comment>
<evidence type="ECO:0000256" key="3">
    <source>
        <dbReference type="ARBA" id="ARBA00022448"/>
    </source>
</evidence>
<keyword evidence="5 8" id="KW-0812">Transmembrane</keyword>
<dbReference type="GO" id="GO:0005886">
    <property type="term" value="C:plasma membrane"/>
    <property type="evidence" value="ECO:0007669"/>
    <property type="project" value="UniProtKB-SubCell"/>
</dbReference>
<feature type="transmembrane region" description="Helical" evidence="8">
    <location>
        <begin position="60"/>
        <end position="82"/>
    </location>
</feature>
<sequence>MKKGRKQMTGYKEGIREALPIMVGYVPLGLAAGLLLKQAGLSVLQIGLMSMLVFGGSSQFATAALLMNEASFMDILLMIILLNSRQMLFTSSLAKYLKEAPLFKTLLLCQCTTDESYAMNMFQFEKAEKGEGQRSVDNGLWVACLTYTTWCVSTIVGALLGGIIAGPEAVMNYVLTAMFIGLLIPQLKTRLIVMIAGLSGLLALALAPFLPTGVNIMLCTLVSSYLGYWLEKRRMRHLRGKRRNL</sequence>
<reference evidence="9 10" key="1">
    <citation type="submission" date="2017-12" db="EMBL/GenBank/DDBJ databases">
        <title>Phylogenetic diversity of female urinary microbiome.</title>
        <authorList>
            <person name="Thomas-White K."/>
            <person name="Wolfe A.J."/>
        </authorList>
    </citation>
    <scope>NUCLEOTIDE SEQUENCE [LARGE SCALE GENOMIC DNA]</scope>
    <source>
        <strain evidence="9 10">UMB0844</strain>
    </source>
</reference>
<keyword evidence="4" id="KW-1003">Cell membrane</keyword>
<dbReference type="GO" id="GO:1903785">
    <property type="term" value="P:L-valine transmembrane transport"/>
    <property type="evidence" value="ECO:0007669"/>
    <property type="project" value="TreeGrafter"/>
</dbReference>
<dbReference type="EMBL" id="PKGZ01000001">
    <property type="protein sequence ID" value="PKY92228.1"/>
    <property type="molecule type" value="Genomic_DNA"/>
</dbReference>
<keyword evidence="10" id="KW-1185">Reference proteome</keyword>
<keyword evidence="7 8" id="KW-0472">Membrane</keyword>
<organism evidence="9 10">
    <name type="scientific">Aerococcus christensenii</name>
    <dbReference type="NCBI Taxonomy" id="87541"/>
    <lineage>
        <taxon>Bacteria</taxon>
        <taxon>Bacillati</taxon>
        <taxon>Bacillota</taxon>
        <taxon>Bacilli</taxon>
        <taxon>Lactobacillales</taxon>
        <taxon>Aerococcaceae</taxon>
        <taxon>Aerococcus</taxon>
    </lineage>
</organism>
<gene>
    <name evidence="9" type="ORF">CYJ27_01985</name>
</gene>
<evidence type="ECO:0000313" key="9">
    <source>
        <dbReference type="EMBL" id="PKY92228.1"/>
    </source>
</evidence>
<dbReference type="InterPro" id="IPR011606">
    <property type="entry name" value="Brnchd-chn_aa_trnsp_permease"/>
</dbReference>
<comment type="similarity">
    <text evidence="2">Belongs to the AzlC family.</text>
</comment>
<feature type="transmembrane region" description="Helical" evidence="8">
    <location>
        <begin position="21"/>
        <end position="40"/>
    </location>
</feature>
<dbReference type="PANTHER" id="PTHR34979:SF1">
    <property type="entry name" value="INNER MEMBRANE PROTEIN YGAZ"/>
    <property type="match status" value="1"/>
</dbReference>
<accession>A0A0X8F8S1</accession>
<dbReference type="Proteomes" id="UP000234775">
    <property type="component" value="Unassembled WGS sequence"/>
</dbReference>
<feature type="transmembrane region" description="Helical" evidence="8">
    <location>
        <begin position="191"/>
        <end position="207"/>
    </location>
</feature>
<evidence type="ECO:0000256" key="6">
    <source>
        <dbReference type="ARBA" id="ARBA00022989"/>
    </source>
</evidence>
<evidence type="ECO:0000256" key="8">
    <source>
        <dbReference type="SAM" id="Phobius"/>
    </source>
</evidence>
<evidence type="ECO:0000313" key="10">
    <source>
        <dbReference type="Proteomes" id="UP000234775"/>
    </source>
</evidence>
<evidence type="ECO:0000256" key="4">
    <source>
        <dbReference type="ARBA" id="ARBA00022475"/>
    </source>
</evidence>
<protein>
    <submittedName>
        <fullName evidence="9">Branched-chain amino acid ABC transporter permease</fullName>
    </submittedName>
</protein>
<proteinExistence type="inferred from homology"/>
<dbReference type="PANTHER" id="PTHR34979">
    <property type="entry name" value="INNER MEMBRANE PROTEIN YGAZ"/>
    <property type="match status" value="1"/>
</dbReference>
<keyword evidence="6 8" id="KW-1133">Transmembrane helix</keyword>
<evidence type="ECO:0000256" key="1">
    <source>
        <dbReference type="ARBA" id="ARBA00004651"/>
    </source>
</evidence>
<comment type="subcellular location">
    <subcellularLocation>
        <location evidence="1">Cell membrane</location>
        <topology evidence="1">Multi-pass membrane protein</topology>
    </subcellularLocation>
</comment>
<dbReference type="AlphaFoldDB" id="A0A0X8F8S1"/>
<feature type="transmembrane region" description="Helical" evidence="8">
    <location>
        <begin position="213"/>
        <end position="230"/>
    </location>
</feature>
<feature type="transmembrane region" description="Helical" evidence="8">
    <location>
        <begin position="139"/>
        <end position="163"/>
    </location>
</feature>
<name>A0A0X8F8S1_9LACT</name>
<evidence type="ECO:0000256" key="7">
    <source>
        <dbReference type="ARBA" id="ARBA00023136"/>
    </source>
</evidence>
<feature type="transmembrane region" description="Helical" evidence="8">
    <location>
        <begin position="169"/>
        <end position="184"/>
    </location>
</feature>
<keyword evidence="3" id="KW-0813">Transport</keyword>